<dbReference type="RefSeq" id="WP_307149300.1">
    <property type="nucleotide sequence ID" value="NZ_JAUSTU010000003.1"/>
</dbReference>
<dbReference type="EMBL" id="JAUSTU010000003">
    <property type="protein sequence ID" value="MDQ0154707.1"/>
    <property type="molecule type" value="Genomic_DNA"/>
</dbReference>
<reference evidence="2 3" key="1">
    <citation type="submission" date="2023-07" db="EMBL/GenBank/DDBJ databases">
        <title>Genomic Encyclopedia of Type Strains, Phase IV (KMG-IV): sequencing the most valuable type-strain genomes for metagenomic binning, comparative biology and taxonomic classification.</title>
        <authorList>
            <person name="Goeker M."/>
        </authorList>
    </citation>
    <scope>NUCLEOTIDE SEQUENCE [LARGE SCALE GENOMIC DNA]</scope>
    <source>
        <strain evidence="2 3">DSM 23948</strain>
    </source>
</reference>
<keyword evidence="1" id="KW-0732">Signal</keyword>
<evidence type="ECO:0008006" key="4">
    <source>
        <dbReference type="Google" id="ProtNLM"/>
    </source>
</evidence>
<protein>
    <recommendedName>
        <fullName evidence="4">Lipoprotein</fullName>
    </recommendedName>
</protein>
<comment type="caution">
    <text evidence="2">The sequence shown here is derived from an EMBL/GenBank/DDBJ whole genome shotgun (WGS) entry which is preliminary data.</text>
</comment>
<evidence type="ECO:0000256" key="1">
    <source>
        <dbReference type="SAM" id="SignalP"/>
    </source>
</evidence>
<feature type="signal peptide" evidence="1">
    <location>
        <begin position="1"/>
        <end position="22"/>
    </location>
</feature>
<keyword evidence="3" id="KW-1185">Reference proteome</keyword>
<organism evidence="2 3">
    <name type="scientific">Anoxybacillus andreesenii</name>
    <dbReference type="NCBI Taxonomy" id="1325932"/>
    <lineage>
        <taxon>Bacteria</taxon>
        <taxon>Bacillati</taxon>
        <taxon>Bacillota</taxon>
        <taxon>Bacilli</taxon>
        <taxon>Bacillales</taxon>
        <taxon>Anoxybacillaceae</taxon>
        <taxon>Anoxybacillus</taxon>
    </lineage>
</organism>
<evidence type="ECO:0000313" key="2">
    <source>
        <dbReference type="EMBL" id="MDQ0154707.1"/>
    </source>
</evidence>
<gene>
    <name evidence="2" type="ORF">J2S07_001011</name>
</gene>
<dbReference type="Proteomes" id="UP001231362">
    <property type="component" value="Unassembled WGS sequence"/>
</dbReference>
<dbReference type="PROSITE" id="PS51257">
    <property type="entry name" value="PROKAR_LIPOPROTEIN"/>
    <property type="match status" value="1"/>
</dbReference>
<accession>A0ABT9V177</accession>
<feature type="chain" id="PRO_5045055597" description="Lipoprotein" evidence="1">
    <location>
        <begin position="23"/>
        <end position="128"/>
    </location>
</feature>
<sequence>MRIRRELLTLFLVLSLLAGCGADGGKVSARDVLKQNSDADIFQYDGFIYSNMTDVEWFQKEKERYVKHHLLGEIKKQSTSRFGFKDLTATKLPIGTKLYLSSENERDLGIIIVENEETDLYYMKLLEG</sequence>
<evidence type="ECO:0000313" key="3">
    <source>
        <dbReference type="Proteomes" id="UP001231362"/>
    </source>
</evidence>
<name>A0ABT9V177_9BACL</name>
<proteinExistence type="predicted"/>